<reference evidence="1 2" key="1">
    <citation type="submission" date="2020-02" db="EMBL/GenBank/DDBJ databases">
        <authorList>
            <person name="Zheng R.K."/>
            <person name="Sun C.M."/>
        </authorList>
    </citation>
    <scope>NUCLEOTIDE SEQUENCE [LARGE SCALE GENOMIC DNA]</scope>
    <source>
        <strain evidence="2">rifampicinis</strain>
    </source>
</reference>
<dbReference type="Proteomes" id="UP000594468">
    <property type="component" value="Chromosome"/>
</dbReference>
<evidence type="ECO:0000313" key="1">
    <source>
        <dbReference type="EMBL" id="QPC83228.1"/>
    </source>
</evidence>
<evidence type="ECO:0000313" key="2">
    <source>
        <dbReference type="Proteomes" id="UP000594468"/>
    </source>
</evidence>
<sequence length="385" mass="41396">MVGLCLGLMLVACQPAQSPAIWSPVTTVGTSAHFEPPAVVADGAQTLFAWSGADAEAARLYAATFRKAATILALPTTQAYHHSAYPALQENAHILWMDTLLDEGPRLRAGTFSPDLVAVTGPITLSREDTFDYAATTLANSAIQVVWTEGFVSEPVLYTNIIDGQGRPAFSEKVAENVSHPALVTDAGGNVWLYWLWQGDLLQGRLVGAVIENPMVIAADVPLARGDYVDAFYAAMDETHAYVIWQISRGDGTWETWWASGDKASQIWSQPQRLAYTTDTESTFQTGFNSGVVAVASDSDPTRSLTFVSLARPLPGQHRSVPLATAGHGRIGIVYLQGGHVVGSQSLAAGNPLRAPSIATDRALYLTLAWADERNDLKMLTTRPQ</sequence>
<name>A0A7S8EAG0_9CHLR</name>
<dbReference type="RefSeq" id="WP_195171295.1">
    <property type="nucleotide sequence ID" value="NZ_CP062983.1"/>
</dbReference>
<keyword evidence="2" id="KW-1185">Reference proteome</keyword>
<protein>
    <submittedName>
        <fullName evidence="1">Uncharacterized protein</fullName>
    </submittedName>
</protein>
<organism evidence="1 2">
    <name type="scientific">Phototrophicus methaneseepsis</name>
    <dbReference type="NCBI Taxonomy" id="2710758"/>
    <lineage>
        <taxon>Bacteria</taxon>
        <taxon>Bacillati</taxon>
        <taxon>Chloroflexota</taxon>
        <taxon>Candidatus Thermofontia</taxon>
        <taxon>Phototrophicales</taxon>
        <taxon>Phototrophicaceae</taxon>
        <taxon>Phototrophicus</taxon>
    </lineage>
</organism>
<gene>
    <name evidence="1" type="ORF">G4Y79_02300</name>
</gene>
<dbReference type="AlphaFoldDB" id="A0A7S8EAG0"/>
<dbReference type="EMBL" id="CP062983">
    <property type="protein sequence ID" value="QPC83228.1"/>
    <property type="molecule type" value="Genomic_DNA"/>
</dbReference>
<accession>A0A7S8EAG0</accession>
<proteinExistence type="predicted"/>
<dbReference type="KEGG" id="pmet:G4Y79_02300"/>